<accession>A0A8X6SQY3</accession>
<keyword evidence="2" id="KW-1185">Reference proteome</keyword>
<dbReference type="EMBL" id="BMAU01021336">
    <property type="protein sequence ID" value="GFY16018.1"/>
    <property type="molecule type" value="Genomic_DNA"/>
</dbReference>
<evidence type="ECO:0000313" key="1">
    <source>
        <dbReference type="EMBL" id="GFY16018.1"/>
    </source>
</evidence>
<sequence length="70" mass="7913">MTVDDSLFLGTWTDKQSSIPYHDVFDAGLDFVGFHSLRSDMSAIGCGDGIREEGLRDDYLEFKFYALLRA</sequence>
<protein>
    <submittedName>
        <fullName evidence="1">Uncharacterized protein</fullName>
    </submittedName>
</protein>
<dbReference type="Proteomes" id="UP000887159">
    <property type="component" value="Unassembled WGS sequence"/>
</dbReference>
<proteinExistence type="predicted"/>
<name>A0A8X6SQY3_TRICX</name>
<gene>
    <name evidence="1" type="ORF">TNCV_340671</name>
</gene>
<dbReference type="AlphaFoldDB" id="A0A8X6SQY3"/>
<organism evidence="1 2">
    <name type="scientific">Trichonephila clavipes</name>
    <name type="common">Golden silk orbweaver</name>
    <name type="synonym">Nephila clavipes</name>
    <dbReference type="NCBI Taxonomy" id="2585209"/>
    <lineage>
        <taxon>Eukaryota</taxon>
        <taxon>Metazoa</taxon>
        <taxon>Ecdysozoa</taxon>
        <taxon>Arthropoda</taxon>
        <taxon>Chelicerata</taxon>
        <taxon>Arachnida</taxon>
        <taxon>Araneae</taxon>
        <taxon>Araneomorphae</taxon>
        <taxon>Entelegynae</taxon>
        <taxon>Araneoidea</taxon>
        <taxon>Nephilidae</taxon>
        <taxon>Trichonephila</taxon>
    </lineage>
</organism>
<reference evidence="1" key="1">
    <citation type="submission" date="2020-08" db="EMBL/GenBank/DDBJ databases">
        <title>Multicomponent nature underlies the extraordinary mechanical properties of spider dragline silk.</title>
        <authorList>
            <person name="Kono N."/>
            <person name="Nakamura H."/>
            <person name="Mori M."/>
            <person name="Yoshida Y."/>
            <person name="Ohtoshi R."/>
            <person name="Malay A.D."/>
            <person name="Moran D.A.P."/>
            <person name="Tomita M."/>
            <person name="Numata K."/>
            <person name="Arakawa K."/>
        </authorList>
    </citation>
    <scope>NUCLEOTIDE SEQUENCE</scope>
</reference>
<evidence type="ECO:0000313" key="2">
    <source>
        <dbReference type="Proteomes" id="UP000887159"/>
    </source>
</evidence>
<comment type="caution">
    <text evidence="1">The sequence shown here is derived from an EMBL/GenBank/DDBJ whole genome shotgun (WGS) entry which is preliminary data.</text>
</comment>